<comment type="caution">
    <text evidence="2">The sequence shown here is derived from an EMBL/GenBank/DDBJ whole genome shotgun (WGS) entry which is preliminary data.</text>
</comment>
<evidence type="ECO:0000259" key="1">
    <source>
        <dbReference type="PROSITE" id="PS50404"/>
    </source>
</evidence>
<organism evidence="2 3">
    <name type="scientific">Alteromonas hispanica</name>
    <dbReference type="NCBI Taxonomy" id="315421"/>
    <lineage>
        <taxon>Bacteria</taxon>
        <taxon>Pseudomonadati</taxon>
        <taxon>Pseudomonadota</taxon>
        <taxon>Gammaproteobacteria</taxon>
        <taxon>Alteromonadales</taxon>
        <taxon>Alteromonadaceae</taxon>
        <taxon>Alteromonas/Salinimonas group</taxon>
        <taxon>Alteromonas</taxon>
    </lineage>
</organism>
<dbReference type="Pfam" id="PF13417">
    <property type="entry name" value="GST_N_3"/>
    <property type="match status" value="1"/>
</dbReference>
<dbReference type="EMBL" id="JAAAWP010000009">
    <property type="protein sequence ID" value="NDW22594.1"/>
    <property type="molecule type" value="Genomic_DNA"/>
</dbReference>
<evidence type="ECO:0000313" key="3">
    <source>
        <dbReference type="Proteomes" id="UP000478837"/>
    </source>
</evidence>
<protein>
    <submittedName>
        <fullName evidence="2">Glutathione S-transferase family protein</fullName>
    </submittedName>
</protein>
<feature type="domain" description="GST N-terminal" evidence="1">
    <location>
        <begin position="1"/>
        <end position="77"/>
    </location>
</feature>
<proteinExistence type="predicted"/>
<name>A0A6L9MWF0_9ALTE</name>
<dbReference type="Gene3D" id="3.40.30.10">
    <property type="entry name" value="Glutaredoxin"/>
    <property type="match status" value="1"/>
</dbReference>
<reference evidence="2 3" key="1">
    <citation type="submission" date="2020-01" db="EMBL/GenBank/DDBJ databases">
        <title>Genomes of bacteria type strains.</title>
        <authorList>
            <person name="Chen J."/>
            <person name="Zhu S."/>
            <person name="Yang J."/>
        </authorList>
    </citation>
    <scope>NUCLEOTIDE SEQUENCE [LARGE SCALE GENOMIC DNA]</scope>
    <source>
        <strain evidence="2 3">LMG 22958</strain>
    </source>
</reference>
<evidence type="ECO:0000313" key="2">
    <source>
        <dbReference type="EMBL" id="NDW22594.1"/>
    </source>
</evidence>
<gene>
    <name evidence="2" type="ORF">GTW09_13775</name>
</gene>
<dbReference type="AlphaFoldDB" id="A0A6L9MWF0"/>
<dbReference type="SUPFAM" id="SSF52833">
    <property type="entry name" value="Thioredoxin-like"/>
    <property type="match status" value="1"/>
</dbReference>
<dbReference type="InterPro" id="IPR036249">
    <property type="entry name" value="Thioredoxin-like_sf"/>
</dbReference>
<dbReference type="Gene3D" id="1.20.1050.10">
    <property type="match status" value="1"/>
</dbReference>
<dbReference type="InterPro" id="IPR004045">
    <property type="entry name" value="Glutathione_S-Trfase_N"/>
</dbReference>
<dbReference type="PROSITE" id="PS50404">
    <property type="entry name" value="GST_NTER"/>
    <property type="match status" value="1"/>
</dbReference>
<dbReference type="RefSeq" id="WP_163112359.1">
    <property type="nucleotide sequence ID" value="NZ_JAAAWP010000009.1"/>
</dbReference>
<sequence length="192" mass="22581">MKLYGSTTSPFVRRIRIVLASIDHEFLNLQIFSGADRELLASRNPTLKVPCLEDGSEIIFDSRIIYNYLADKYQYEPLTWEAENQLTLIDAANDSFVQLLLLKRSDFDIAQEKFYFNLQSERIEGVLTSLSNQINKGLFSGWNYPEICLYSLVDWVLFRELHDMRDYPELLIFHEKHQDRIEVTATDPRIEY</sequence>
<accession>A0A6L9MWF0</accession>
<dbReference type="GO" id="GO:0016740">
    <property type="term" value="F:transferase activity"/>
    <property type="evidence" value="ECO:0007669"/>
    <property type="project" value="UniProtKB-KW"/>
</dbReference>
<dbReference type="Proteomes" id="UP000478837">
    <property type="component" value="Unassembled WGS sequence"/>
</dbReference>
<keyword evidence="2" id="KW-0808">Transferase</keyword>
<keyword evidence="3" id="KW-1185">Reference proteome</keyword>